<dbReference type="Proteomes" id="UP000236735">
    <property type="component" value="Unassembled WGS sequence"/>
</dbReference>
<name>A0A1H5UE74_XYLRU</name>
<feature type="chain" id="PRO_5009286076" description="DUF3078 domain-containing protein" evidence="1">
    <location>
        <begin position="23"/>
        <end position="396"/>
    </location>
</feature>
<dbReference type="Pfam" id="PF11276">
    <property type="entry name" value="DUF3078"/>
    <property type="match status" value="1"/>
</dbReference>
<evidence type="ECO:0000313" key="3">
    <source>
        <dbReference type="Proteomes" id="UP000236735"/>
    </source>
</evidence>
<sequence>MPPVMRKNILIIAAILALSVKAAQPNDSVDGRYYRLFAPMTFYHNVADKTLDIASNDTGKDAVADAVDAALLNIYLNRPDLVSTTETELQKTGEIRKDVDAPIENKVELVEKVEEPIFDMPEDVPTDVMVQKPNFWTKKGDGFLQFMQNYVSGNWYKGGESNYSAVGSLTLEANYDNKNKWKWDNKLEMKLGFLRSRTDSLHKFKSNEDLLRFTSKVGLEATKNWYYTLQLLTYTQFTRGLKSNDAKTYSDFMSPFNLNLGLGMDYKVESKNKKLTGTVNLSPLAVNYRYVGRLALGPSYGLKEGKHSLLDFGSQVTADLVWKMNDVVTWKSRFYAFTSYKRAEIEWENTFELRVSKYISANLFLFPRFDDAGAKDDDLGYLQFKEYSSVGFTYNF</sequence>
<gene>
    <name evidence="2" type="ORF">SAMN05216354_1414</name>
</gene>
<keyword evidence="1" id="KW-0732">Signal</keyword>
<feature type="signal peptide" evidence="1">
    <location>
        <begin position="1"/>
        <end position="22"/>
    </location>
</feature>
<organism evidence="2 3">
    <name type="scientific">Xylanibacter ruminicola</name>
    <name type="common">Prevotella ruminicola</name>
    <dbReference type="NCBI Taxonomy" id="839"/>
    <lineage>
        <taxon>Bacteria</taxon>
        <taxon>Pseudomonadati</taxon>
        <taxon>Bacteroidota</taxon>
        <taxon>Bacteroidia</taxon>
        <taxon>Bacteroidales</taxon>
        <taxon>Prevotellaceae</taxon>
        <taxon>Xylanibacter</taxon>
    </lineage>
</organism>
<evidence type="ECO:0000256" key="1">
    <source>
        <dbReference type="SAM" id="SignalP"/>
    </source>
</evidence>
<evidence type="ECO:0008006" key="4">
    <source>
        <dbReference type="Google" id="ProtNLM"/>
    </source>
</evidence>
<dbReference type="AlphaFoldDB" id="A0A1H5UE74"/>
<protein>
    <recommendedName>
        <fullName evidence="4">DUF3078 domain-containing protein</fullName>
    </recommendedName>
</protein>
<accession>A0A1H5UE74</accession>
<reference evidence="2 3" key="1">
    <citation type="submission" date="2016-10" db="EMBL/GenBank/DDBJ databases">
        <authorList>
            <person name="de Groot N.N."/>
        </authorList>
    </citation>
    <scope>NUCLEOTIDE SEQUENCE [LARGE SCALE GENOMIC DNA]</scope>
    <source>
        <strain evidence="2 3">AR32</strain>
    </source>
</reference>
<evidence type="ECO:0000313" key="2">
    <source>
        <dbReference type="EMBL" id="SEF73383.1"/>
    </source>
</evidence>
<dbReference type="InterPro" id="IPR021428">
    <property type="entry name" value="DUF3078"/>
</dbReference>
<proteinExistence type="predicted"/>
<dbReference type="EMBL" id="FNUV01000003">
    <property type="protein sequence ID" value="SEF73383.1"/>
    <property type="molecule type" value="Genomic_DNA"/>
</dbReference>